<dbReference type="Pfam" id="PF21889">
    <property type="entry name" value="TPR1-like_2nd"/>
    <property type="match status" value="1"/>
</dbReference>
<dbReference type="InterPro" id="IPR054080">
    <property type="entry name" value="TPR1-like_2nd"/>
</dbReference>
<dbReference type="PANTHER" id="PTHR44083">
    <property type="entry name" value="TOPLESS-RELATED PROTEIN 1-RELATED"/>
    <property type="match status" value="1"/>
</dbReference>
<evidence type="ECO:0000313" key="4">
    <source>
        <dbReference type="Proteomes" id="UP000694853"/>
    </source>
</evidence>
<dbReference type="InterPro" id="IPR006595">
    <property type="entry name" value="CTLH_C"/>
</dbReference>
<feature type="domain" description="CTLH" evidence="3">
    <location>
        <begin position="36"/>
        <end position="93"/>
    </location>
</feature>
<dbReference type="PROSITE" id="PS50897">
    <property type="entry name" value="CTLH"/>
    <property type="match status" value="1"/>
</dbReference>
<evidence type="ECO:0000256" key="2">
    <source>
        <dbReference type="ARBA" id="ARBA00022737"/>
    </source>
</evidence>
<dbReference type="InterPro" id="IPR027728">
    <property type="entry name" value="Topless_fam"/>
</dbReference>
<dbReference type="GeneID" id="113848109"/>
<keyword evidence="4" id="KW-1185">Reference proteome</keyword>
<reference evidence="5" key="2">
    <citation type="submission" date="2025-08" db="UniProtKB">
        <authorList>
            <consortium name="RefSeq"/>
        </authorList>
    </citation>
    <scope>IDENTIFICATION</scope>
    <source>
        <tissue evidence="5">Young leaves</tissue>
    </source>
</reference>
<reference evidence="4" key="1">
    <citation type="journal article" date="2019" name="Toxins">
        <title>Detection of Abrin-Like and Prepropulchellin-Like Toxin Genes and Transcripts Using Whole Genome Sequencing and Full-Length Transcript Sequencing of Abrus precatorius.</title>
        <authorList>
            <person name="Hovde B.T."/>
            <person name="Daligault H.E."/>
            <person name="Hanschen E.R."/>
            <person name="Kunde Y.A."/>
            <person name="Johnson M.B."/>
            <person name="Starkenburg S.R."/>
            <person name="Johnson S.L."/>
        </authorList>
    </citation>
    <scope>NUCLEOTIDE SEQUENCE [LARGE SCALE GENOMIC DNA]</scope>
</reference>
<gene>
    <name evidence="5" type="primary">LOC113848109</name>
</gene>
<organism evidence="4 5">
    <name type="scientific">Abrus precatorius</name>
    <name type="common">Indian licorice</name>
    <name type="synonym">Glycine abrus</name>
    <dbReference type="NCBI Taxonomy" id="3816"/>
    <lineage>
        <taxon>Eukaryota</taxon>
        <taxon>Viridiplantae</taxon>
        <taxon>Streptophyta</taxon>
        <taxon>Embryophyta</taxon>
        <taxon>Tracheophyta</taxon>
        <taxon>Spermatophyta</taxon>
        <taxon>Magnoliopsida</taxon>
        <taxon>eudicotyledons</taxon>
        <taxon>Gunneridae</taxon>
        <taxon>Pentapetalae</taxon>
        <taxon>rosids</taxon>
        <taxon>fabids</taxon>
        <taxon>Fabales</taxon>
        <taxon>Fabaceae</taxon>
        <taxon>Papilionoideae</taxon>
        <taxon>50 kb inversion clade</taxon>
        <taxon>NPAAA clade</taxon>
        <taxon>indigoferoid/millettioid clade</taxon>
        <taxon>Abreae</taxon>
        <taxon>Abrus</taxon>
    </lineage>
</organism>
<dbReference type="Pfam" id="PF17814">
    <property type="entry name" value="LisH_TPL"/>
    <property type="match status" value="1"/>
</dbReference>
<dbReference type="RefSeq" id="XP_027333298.1">
    <property type="nucleotide sequence ID" value="XM_027477497.1"/>
</dbReference>
<dbReference type="InterPro" id="IPR054532">
    <property type="entry name" value="TPL_SMU1_LisH-like"/>
</dbReference>
<dbReference type="SMART" id="SM00667">
    <property type="entry name" value="LisH"/>
    <property type="match status" value="1"/>
</dbReference>
<evidence type="ECO:0000313" key="5">
    <source>
        <dbReference type="RefSeq" id="XP_027333298.1"/>
    </source>
</evidence>
<dbReference type="Proteomes" id="UP000694853">
    <property type="component" value="Unplaced"/>
</dbReference>
<sequence>MSDNITKDLVFLVLQYFDEEDLKEASHALERESGLYFDLKYFEDMVLEGMWDDAENYLSVFTKVKDNNHSIKIYFEMRKQKYFEALDNNERYKALDILLKDLKVFARGNEELFKELTLLLTVDDIREIKSTYENANSARKELMVEIKKIILQHPLLDGKLNFPVIRSHRLRNLLNERFHSIS</sequence>
<dbReference type="PANTHER" id="PTHR44083:SF30">
    <property type="entry name" value="TOPLESS-LIKE PROTEIN"/>
    <property type="match status" value="1"/>
</dbReference>
<proteinExistence type="predicted"/>
<accession>A0A8B8JRY0</accession>
<dbReference type="SMART" id="SM00668">
    <property type="entry name" value="CTLH"/>
    <property type="match status" value="1"/>
</dbReference>
<evidence type="ECO:0000259" key="3">
    <source>
        <dbReference type="PROSITE" id="PS50897"/>
    </source>
</evidence>
<dbReference type="OrthoDB" id="1602884at2759"/>
<dbReference type="AlphaFoldDB" id="A0A8B8JRY0"/>
<dbReference type="InterPro" id="IPR006594">
    <property type="entry name" value="LisH"/>
</dbReference>
<dbReference type="KEGG" id="aprc:113848109"/>
<name>A0A8B8JRY0_ABRPR</name>
<protein>
    <submittedName>
        <fullName evidence="5">Protein TPR3-like</fullName>
    </submittedName>
</protein>
<dbReference type="GO" id="GO:0006355">
    <property type="term" value="P:regulation of DNA-templated transcription"/>
    <property type="evidence" value="ECO:0007669"/>
    <property type="project" value="InterPro"/>
</dbReference>
<evidence type="ECO:0000256" key="1">
    <source>
        <dbReference type="ARBA" id="ARBA00022574"/>
    </source>
</evidence>
<keyword evidence="1" id="KW-0853">WD repeat</keyword>
<dbReference type="PROSITE" id="PS50896">
    <property type="entry name" value="LISH"/>
    <property type="match status" value="1"/>
</dbReference>
<keyword evidence="2" id="KW-0677">Repeat</keyword>